<evidence type="ECO:0000313" key="3">
    <source>
        <dbReference type="Proteomes" id="UP001148125"/>
    </source>
</evidence>
<keyword evidence="3" id="KW-1185">Reference proteome</keyword>
<dbReference type="CDD" id="cd00761">
    <property type="entry name" value="Glyco_tranf_GTA_type"/>
    <property type="match status" value="1"/>
</dbReference>
<dbReference type="InterPro" id="IPR029044">
    <property type="entry name" value="Nucleotide-diphossugar_trans"/>
</dbReference>
<dbReference type="InterPro" id="IPR001173">
    <property type="entry name" value="Glyco_trans_2-like"/>
</dbReference>
<name>A0ABT5VB44_9BACI</name>
<dbReference type="RefSeq" id="WP_275117300.1">
    <property type="nucleotide sequence ID" value="NZ_JAOTPO010000002.1"/>
</dbReference>
<reference evidence="2" key="1">
    <citation type="submission" date="2024-05" db="EMBL/GenBank/DDBJ databases">
        <title>Alkalihalobacillus sp. strain MEB203 novel alkaliphilic bacterium from Lonar Lake, India.</title>
        <authorList>
            <person name="Joshi A."/>
            <person name="Thite S."/>
            <person name="Mengade P."/>
        </authorList>
    </citation>
    <scope>NUCLEOTIDE SEQUENCE</scope>
    <source>
        <strain evidence="2">MEB 203</strain>
    </source>
</reference>
<accession>A0ABT5VB44</accession>
<evidence type="ECO:0000259" key="1">
    <source>
        <dbReference type="Pfam" id="PF00535"/>
    </source>
</evidence>
<gene>
    <name evidence="2" type="ORF">N7Z68_04680</name>
</gene>
<feature type="domain" description="Glycosyltransferase 2-like" evidence="1">
    <location>
        <begin position="4"/>
        <end position="128"/>
    </location>
</feature>
<sequence>MVSIITCTKRPERINDIFENYGRQVVKEKELIIVLNYDETDIKKWQEKAKQYSNVFIFQLPAYMRLGACLNYAIEKSNYECIAKFDDDDYYAPHYLTEALKAIYETNSDMVGKKNFYAYMKNKKALVLHTMGQQTLAGPTLVFKKSIFNKVKFSNKIKAGSDQKFQRDCLKYGYKLHSTSQYNFTLIRTDSKGHTWKISDEEFLRISELVTYTEDYEDYVKKDF</sequence>
<dbReference type="Gene3D" id="3.90.550.10">
    <property type="entry name" value="Spore Coat Polysaccharide Biosynthesis Protein SpsA, Chain A"/>
    <property type="match status" value="1"/>
</dbReference>
<evidence type="ECO:0000313" key="2">
    <source>
        <dbReference type="EMBL" id="MDE5412671.1"/>
    </source>
</evidence>
<dbReference type="EMBL" id="JAOTPO010000002">
    <property type="protein sequence ID" value="MDE5412671.1"/>
    <property type="molecule type" value="Genomic_DNA"/>
</dbReference>
<protein>
    <submittedName>
        <fullName evidence="2">Glycosyltransferase</fullName>
    </submittedName>
</protein>
<dbReference type="Proteomes" id="UP001148125">
    <property type="component" value="Unassembled WGS sequence"/>
</dbReference>
<organism evidence="2 3">
    <name type="scientific">Alkalihalobacterium chitinilyticum</name>
    <dbReference type="NCBI Taxonomy" id="2980103"/>
    <lineage>
        <taxon>Bacteria</taxon>
        <taxon>Bacillati</taxon>
        <taxon>Bacillota</taxon>
        <taxon>Bacilli</taxon>
        <taxon>Bacillales</taxon>
        <taxon>Bacillaceae</taxon>
        <taxon>Alkalihalobacterium</taxon>
    </lineage>
</organism>
<proteinExistence type="predicted"/>
<comment type="caution">
    <text evidence="2">The sequence shown here is derived from an EMBL/GenBank/DDBJ whole genome shotgun (WGS) entry which is preliminary data.</text>
</comment>
<dbReference type="SUPFAM" id="SSF53448">
    <property type="entry name" value="Nucleotide-diphospho-sugar transferases"/>
    <property type="match status" value="1"/>
</dbReference>
<dbReference type="Pfam" id="PF00535">
    <property type="entry name" value="Glycos_transf_2"/>
    <property type="match status" value="1"/>
</dbReference>